<gene>
    <name evidence="2" type="ORF">C5F48_04540</name>
</gene>
<sequence length="157" mass="16713">MGKILPLLLVLLGLGAGAGAGLMLRPAPDPAEAHAEGEAPPEKVELPPEQQPDYVKLNNQFIVPVVEEGRVASMVILSLSLEVTTGGSEKVYAVEPKLRDSMLQVLFDHANNGGFRGSFTDGSNLVLLRKALLEVGQSVLGEMVSDVLIVDIMRQDS</sequence>
<organism evidence="2 3">
    <name type="scientific">Cereibacter changlensis JA139</name>
    <dbReference type="NCBI Taxonomy" id="1188249"/>
    <lineage>
        <taxon>Bacteria</taxon>
        <taxon>Pseudomonadati</taxon>
        <taxon>Pseudomonadota</taxon>
        <taxon>Alphaproteobacteria</taxon>
        <taxon>Rhodobacterales</taxon>
        <taxon>Paracoccaceae</taxon>
        <taxon>Cereibacter</taxon>
    </lineage>
</organism>
<dbReference type="Proteomes" id="UP000241010">
    <property type="component" value="Unassembled WGS sequence"/>
</dbReference>
<reference evidence="2 3" key="1">
    <citation type="submission" date="2018-03" db="EMBL/GenBank/DDBJ databases">
        <title>Cereibacter changlensis.</title>
        <authorList>
            <person name="Meyer T.E."/>
            <person name="Miller S."/>
            <person name="Lodha T."/>
            <person name="Gandham S."/>
            <person name="Chintalapati S."/>
            <person name="Chintalapati V.R."/>
        </authorList>
    </citation>
    <scope>NUCLEOTIDE SEQUENCE [LARGE SCALE GENOMIC DNA]</scope>
    <source>
        <strain evidence="2 3">JA139</strain>
    </source>
</reference>
<comment type="caution">
    <text evidence="2">The sequence shown here is derived from an EMBL/GenBank/DDBJ whole genome shotgun (WGS) entry which is preliminary data.</text>
</comment>
<feature type="region of interest" description="Disordered" evidence="1">
    <location>
        <begin position="28"/>
        <end position="49"/>
    </location>
</feature>
<evidence type="ECO:0000313" key="2">
    <source>
        <dbReference type="EMBL" id="PTE22950.1"/>
    </source>
</evidence>
<keyword evidence="2" id="KW-0966">Cell projection</keyword>
<keyword evidence="2" id="KW-0282">Flagellum</keyword>
<evidence type="ECO:0000313" key="3">
    <source>
        <dbReference type="Proteomes" id="UP000241010"/>
    </source>
</evidence>
<feature type="compositionally biased region" description="Basic and acidic residues" evidence="1">
    <location>
        <begin position="31"/>
        <end position="46"/>
    </location>
</feature>
<evidence type="ECO:0000256" key="1">
    <source>
        <dbReference type="SAM" id="MobiDB-lite"/>
    </source>
</evidence>
<dbReference type="AlphaFoldDB" id="A0A2T4JYF5"/>
<accession>A0A2T4JYF5</accession>
<dbReference type="EMBL" id="PZKG01000012">
    <property type="protein sequence ID" value="PTE22950.1"/>
    <property type="molecule type" value="Genomic_DNA"/>
</dbReference>
<dbReference type="OrthoDB" id="7864548at2"/>
<keyword evidence="2" id="KW-0969">Cilium</keyword>
<protein>
    <submittedName>
        <fullName evidence="2">Flagellar basal body-associated protein FliL</fullName>
    </submittedName>
</protein>
<keyword evidence="3" id="KW-1185">Reference proteome</keyword>
<name>A0A2T4JYF5_9RHOB</name>
<proteinExistence type="predicted"/>
<dbReference type="RefSeq" id="WP_107662721.1">
    <property type="nucleotide sequence ID" value="NZ_PZKG01000012.1"/>
</dbReference>